<keyword evidence="2" id="KW-1185">Reference proteome</keyword>
<sequence length="96" mass="11037">MIPDELDGAKVIKYTSNTLSNKFGTVRIINEQKETIDEIPITAKAICKYEGSNEYYLFSCDLKWEVIGDFDCDSLKEAMEIAKNSNNIKFEDWITK</sequence>
<accession>A0ABW4LTJ0</accession>
<dbReference type="Proteomes" id="UP001597214">
    <property type="component" value="Unassembled WGS sequence"/>
</dbReference>
<proteinExistence type="predicted"/>
<reference evidence="2" key="1">
    <citation type="journal article" date="2019" name="Int. J. Syst. Evol. Microbiol.">
        <title>The Global Catalogue of Microorganisms (GCM) 10K type strain sequencing project: providing services to taxonomists for standard genome sequencing and annotation.</title>
        <authorList>
            <consortium name="The Broad Institute Genomics Platform"/>
            <consortium name="The Broad Institute Genome Sequencing Center for Infectious Disease"/>
            <person name="Wu L."/>
            <person name="Ma J."/>
        </authorList>
    </citation>
    <scope>NUCLEOTIDE SEQUENCE [LARGE SCALE GENOMIC DNA]</scope>
    <source>
        <strain evidence="2">CCUG 49339</strain>
    </source>
</reference>
<dbReference type="EMBL" id="JBHUEM010000039">
    <property type="protein sequence ID" value="MFD1738171.1"/>
    <property type="molecule type" value="Genomic_DNA"/>
</dbReference>
<evidence type="ECO:0000313" key="1">
    <source>
        <dbReference type="EMBL" id="MFD1738171.1"/>
    </source>
</evidence>
<organism evidence="1 2">
    <name type="scientific">Bacillus salitolerans</name>
    <dbReference type="NCBI Taxonomy" id="1437434"/>
    <lineage>
        <taxon>Bacteria</taxon>
        <taxon>Bacillati</taxon>
        <taxon>Bacillota</taxon>
        <taxon>Bacilli</taxon>
        <taxon>Bacillales</taxon>
        <taxon>Bacillaceae</taxon>
        <taxon>Bacillus</taxon>
    </lineage>
</organism>
<comment type="caution">
    <text evidence="1">The sequence shown here is derived from an EMBL/GenBank/DDBJ whole genome shotgun (WGS) entry which is preliminary data.</text>
</comment>
<dbReference type="RefSeq" id="WP_377929385.1">
    <property type="nucleotide sequence ID" value="NZ_JBHUEM010000039.1"/>
</dbReference>
<gene>
    <name evidence="1" type="ORF">ACFSCX_16715</name>
</gene>
<protein>
    <submittedName>
        <fullName evidence="1">Uncharacterized protein</fullName>
    </submittedName>
</protein>
<name>A0ABW4LTJ0_9BACI</name>
<evidence type="ECO:0000313" key="2">
    <source>
        <dbReference type="Proteomes" id="UP001597214"/>
    </source>
</evidence>